<proteinExistence type="predicted"/>
<dbReference type="GeneID" id="96740680"/>
<keyword evidence="3" id="KW-1185">Reference proteome</keyword>
<evidence type="ECO:0000313" key="2">
    <source>
        <dbReference type="EMBL" id="ART78179.1"/>
    </source>
</evidence>
<name>A0ABN4ZNY1_9BACI</name>
<accession>A0ABN4ZNY1</accession>
<keyword evidence="1" id="KW-1133">Transmembrane helix</keyword>
<keyword evidence="1" id="KW-0812">Transmembrane</keyword>
<reference evidence="2 3" key="1">
    <citation type="submission" date="2017-04" db="EMBL/GenBank/DDBJ databases">
        <title>Complete Genome Sequence of the Bacillus horikoshii 20a strain from Cuatro Cienegas, Coahuila, Mexico.</title>
        <authorList>
            <person name="Zarza E."/>
            <person name="Alcaraz L.D."/>
            <person name="Aguilar-Salinas B."/>
            <person name="Islas A."/>
            <person name="Olmedo-Alvarez G."/>
        </authorList>
    </citation>
    <scope>NUCLEOTIDE SEQUENCE [LARGE SCALE GENOMIC DNA]</scope>
    <source>
        <strain evidence="2 3">20a</strain>
    </source>
</reference>
<protein>
    <submittedName>
        <fullName evidence="2">Uncharacterized protein</fullName>
    </submittedName>
</protein>
<dbReference type="Proteomes" id="UP000195573">
    <property type="component" value="Chromosome"/>
</dbReference>
<gene>
    <name evidence="2" type="ORF">B4U37_19975</name>
</gene>
<sequence>MSGFVVNKTLRGSQHTVDSVKGEILTYLEDKYQTVIKNEDNKAIKVALTPLHSAKFSKSEGSILIKKQDDRVKVSFTGKHKMAARTIVGFCCSALLIPAGGLGIALLILWIFIYTKSTKTNEGLIKEVFEEAAEELNHKQA</sequence>
<dbReference type="RefSeq" id="WP_088019666.1">
    <property type="nucleotide sequence ID" value="NZ_CP020880.1"/>
</dbReference>
<dbReference type="EMBL" id="CP020880">
    <property type="protein sequence ID" value="ART78179.1"/>
    <property type="molecule type" value="Genomic_DNA"/>
</dbReference>
<organism evidence="2 3">
    <name type="scientific">Sutcliffiella horikoshii</name>
    <dbReference type="NCBI Taxonomy" id="79883"/>
    <lineage>
        <taxon>Bacteria</taxon>
        <taxon>Bacillati</taxon>
        <taxon>Bacillota</taxon>
        <taxon>Bacilli</taxon>
        <taxon>Bacillales</taxon>
        <taxon>Bacillaceae</taxon>
        <taxon>Sutcliffiella</taxon>
    </lineage>
</organism>
<keyword evidence="1" id="KW-0472">Membrane</keyword>
<evidence type="ECO:0000313" key="3">
    <source>
        <dbReference type="Proteomes" id="UP000195573"/>
    </source>
</evidence>
<feature type="transmembrane region" description="Helical" evidence="1">
    <location>
        <begin position="87"/>
        <end position="113"/>
    </location>
</feature>
<evidence type="ECO:0000256" key="1">
    <source>
        <dbReference type="SAM" id="Phobius"/>
    </source>
</evidence>